<dbReference type="AlphaFoldDB" id="A0A2T7A6T4"/>
<feature type="region of interest" description="Disordered" evidence="1">
    <location>
        <begin position="195"/>
        <end position="229"/>
    </location>
</feature>
<sequence length="285" mass="31064">MEYTGASIFGPERKKEKTAEGDVIGALSDQGSGDVMEVGMMDLDSSIEPSVSLREHSSLLGSWPSSYNNNLYTEGLCPSSNNGAVKKIPDSVDPGTEMPYPIDQGLDGTFASSFSLEKPSIVSSSTEPKVQLFLVDVRQTRSLLGENSAASNGKERFLLRHDHPFSFKFPMSLPEAPPNIGFSFSPRLESIPYENKFDQDKFGDPQSRPPKTAKRHYRSGTTSPDNVPLRVPVRMGRVTGETSPAGFQFVEPFHSDSGGLDITGPGTTVRVPRFRLVPMTCLVRG</sequence>
<protein>
    <submittedName>
        <fullName evidence="2">Uncharacterized protein</fullName>
    </submittedName>
</protein>
<feature type="compositionally biased region" description="Basic and acidic residues" evidence="1">
    <location>
        <begin position="11"/>
        <end position="20"/>
    </location>
</feature>
<comment type="caution">
    <text evidence="2">The sequence shown here is derived from an EMBL/GenBank/DDBJ whole genome shotgun (WGS) entry which is preliminary data.</text>
</comment>
<gene>
    <name evidence="2" type="ORF">B9Z19DRAFT_1105182</name>
</gene>
<proteinExistence type="predicted"/>
<organism evidence="2 3">
    <name type="scientific">Tuber borchii</name>
    <name type="common">White truffle</name>
    <dbReference type="NCBI Taxonomy" id="42251"/>
    <lineage>
        <taxon>Eukaryota</taxon>
        <taxon>Fungi</taxon>
        <taxon>Dikarya</taxon>
        <taxon>Ascomycota</taxon>
        <taxon>Pezizomycotina</taxon>
        <taxon>Pezizomycetes</taxon>
        <taxon>Pezizales</taxon>
        <taxon>Tuberaceae</taxon>
        <taxon>Tuber</taxon>
    </lineage>
</organism>
<evidence type="ECO:0000313" key="3">
    <source>
        <dbReference type="Proteomes" id="UP000244722"/>
    </source>
</evidence>
<reference evidence="2 3" key="1">
    <citation type="submission" date="2017-04" db="EMBL/GenBank/DDBJ databases">
        <title>Draft genome sequence of Tuber borchii Vittad., a whitish edible truffle.</title>
        <authorList>
            <consortium name="DOE Joint Genome Institute"/>
            <person name="Murat C."/>
            <person name="Kuo A."/>
            <person name="Barry K.W."/>
            <person name="Clum A."/>
            <person name="Dockter R.B."/>
            <person name="Fauchery L."/>
            <person name="Iotti M."/>
            <person name="Kohler A."/>
            <person name="Labutti K."/>
            <person name="Lindquist E.A."/>
            <person name="Lipzen A."/>
            <person name="Ohm R.A."/>
            <person name="Wang M."/>
            <person name="Grigoriev I.V."/>
            <person name="Zambonelli A."/>
            <person name="Martin F.M."/>
        </authorList>
    </citation>
    <scope>NUCLEOTIDE SEQUENCE [LARGE SCALE GENOMIC DNA]</scope>
    <source>
        <strain evidence="2 3">Tbo3840</strain>
    </source>
</reference>
<dbReference type="Proteomes" id="UP000244722">
    <property type="component" value="Unassembled WGS sequence"/>
</dbReference>
<accession>A0A2T7A6T4</accession>
<evidence type="ECO:0000313" key="2">
    <source>
        <dbReference type="EMBL" id="PUU83442.1"/>
    </source>
</evidence>
<keyword evidence="3" id="KW-1185">Reference proteome</keyword>
<dbReference type="OrthoDB" id="5420198at2759"/>
<feature type="region of interest" description="Disordered" evidence="1">
    <location>
        <begin position="1"/>
        <end position="26"/>
    </location>
</feature>
<name>A0A2T7A6T4_TUBBO</name>
<dbReference type="EMBL" id="NESQ01000012">
    <property type="protein sequence ID" value="PUU83442.1"/>
    <property type="molecule type" value="Genomic_DNA"/>
</dbReference>
<evidence type="ECO:0000256" key="1">
    <source>
        <dbReference type="SAM" id="MobiDB-lite"/>
    </source>
</evidence>